<comment type="subcellular location">
    <subcellularLocation>
        <location evidence="1">Cell membrane</location>
        <topology evidence="1">Multi-pass membrane protein</topology>
    </subcellularLocation>
    <subcellularLocation>
        <location evidence="8">Membrane</location>
        <topology evidence="8">Multi-pass membrane protein</topology>
    </subcellularLocation>
</comment>
<dbReference type="Gene3D" id="1.20.58.340">
    <property type="entry name" value="Magnesium transport protein CorA, transmembrane region"/>
    <property type="match status" value="2"/>
</dbReference>
<keyword evidence="3 8" id="KW-0813">Transport</keyword>
<dbReference type="HOGENOM" id="CLU_007127_0_0_2"/>
<evidence type="ECO:0000256" key="7">
    <source>
        <dbReference type="ARBA" id="ARBA00023136"/>
    </source>
</evidence>
<comment type="function">
    <text evidence="8">Mediates influx of magnesium ions.</text>
</comment>
<dbReference type="FunFam" id="1.20.58.340:FF:000012">
    <property type="entry name" value="Magnesium transport protein CorA"/>
    <property type="match status" value="1"/>
</dbReference>
<proteinExistence type="inferred from homology"/>
<evidence type="ECO:0000313" key="9">
    <source>
        <dbReference type="EMBL" id="AKB85179.1"/>
    </source>
</evidence>
<dbReference type="STRING" id="1434104.MCMEM_1126"/>
<dbReference type="KEGG" id="mmet:MCMEM_1126"/>
<keyword evidence="8" id="KW-0460">Magnesium</keyword>
<dbReference type="EMBL" id="CP009518">
    <property type="protein sequence ID" value="AKB85179.1"/>
    <property type="molecule type" value="Genomic_DNA"/>
</dbReference>
<dbReference type="NCBIfam" id="TIGR00383">
    <property type="entry name" value="corA"/>
    <property type="match status" value="1"/>
</dbReference>
<dbReference type="InterPro" id="IPR045863">
    <property type="entry name" value="CorA_TM1_TM2"/>
</dbReference>
<organism evidence="9 10">
    <name type="scientific">Methanococcoides methylutens MM1</name>
    <dbReference type="NCBI Taxonomy" id="1434104"/>
    <lineage>
        <taxon>Archaea</taxon>
        <taxon>Methanobacteriati</taxon>
        <taxon>Methanobacteriota</taxon>
        <taxon>Stenosarchaea group</taxon>
        <taxon>Methanomicrobia</taxon>
        <taxon>Methanosarcinales</taxon>
        <taxon>Methanosarcinaceae</taxon>
        <taxon>Methanococcoides</taxon>
    </lineage>
</organism>
<name>A0A0E3X0C9_METMT</name>
<dbReference type="InterPro" id="IPR002523">
    <property type="entry name" value="MgTranspt_CorA/ZnTranspt_ZntB"/>
</dbReference>
<reference evidence="9 10" key="1">
    <citation type="submission" date="2014-07" db="EMBL/GenBank/DDBJ databases">
        <title>Methanogenic archaea and the global carbon cycle.</title>
        <authorList>
            <person name="Henriksen J.R."/>
            <person name="Luke J."/>
            <person name="Reinhart S."/>
            <person name="Benedict M.N."/>
            <person name="Youngblut N.D."/>
            <person name="Metcalf M.E."/>
            <person name="Whitaker R.J."/>
            <person name="Metcalf W.W."/>
        </authorList>
    </citation>
    <scope>NUCLEOTIDE SEQUENCE [LARGE SCALE GENOMIC DNA]</scope>
    <source>
        <strain evidence="9 10">MM1</strain>
    </source>
</reference>
<dbReference type="PATRIC" id="fig|1434104.5.peg.1231"/>
<gene>
    <name evidence="8" type="primary">corA</name>
    <name evidence="9" type="ORF">MCMEM_1126</name>
</gene>
<protein>
    <recommendedName>
        <fullName evidence="8">Magnesium transport protein CorA</fullName>
    </recommendedName>
</protein>
<keyword evidence="5 8" id="KW-0812">Transmembrane</keyword>
<feature type="transmembrane region" description="Helical" evidence="8">
    <location>
        <begin position="328"/>
        <end position="348"/>
    </location>
</feature>
<dbReference type="Proteomes" id="UP000033048">
    <property type="component" value="Chromosome"/>
</dbReference>
<dbReference type="GO" id="GO:0015095">
    <property type="term" value="F:magnesium ion transmembrane transporter activity"/>
    <property type="evidence" value="ECO:0007669"/>
    <property type="project" value="UniProtKB-UniRule"/>
</dbReference>
<dbReference type="PANTHER" id="PTHR46494:SF1">
    <property type="entry name" value="CORA FAMILY METAL ION TRANSPORTER (EUROFUNG)"/>
    <property type="match status" value="1"/>
</dbReference>
<dbReference type="OrthoDB" id="28779at2157"/>
<evidence type="ECO:0000256" key="6">
    <source>
        <dbReference type="ARBA" id="ARBA00022989"/>
    </source>
</evidence>
<dbReference type="Pfam" id="PF01544">
    <property type="entry name" value="CorA"/>
    <property type="match status" value="1"/>
</dbReference>
<keyword evidence="6 8" id="KW-1133">Transmembrane helix</keyword>
<dbReference type="GO" id="GO:0000287">
    <property type="term" value="F:magnesium ion binding"/>
    <property type="evidence" value="ECO:0007669"/>
    <property type="project" value="TreeGrafter"/>
</dbReference>
<comment type="similarity">
    <text evidence="2 8">Belongs to the CorA metal ion transporter (MIT) (TC 1.A.35) family.</text>
</comment>
<evidence type="ECO:0000256" key="4">
    <source>
        <dbReference type="ARBA" id="ARBA00022475"/>
    </source>
</evidence>
<sequence>MGKIVNIGSRKAGVAPGTLIHIGKKHLTEPEITIIDYDADHFQEIIAENIEETYPFRDSRNVSWINLCGVHQVEMVEKIGMHFGIHPLVLEDIVHTDQRPKVEFFDPYIYIVLKMLTYDKDKEELTSEQVSILLGDNFVISFQEVLGDTFDPVRDRLRLSKGRIRKQGPDYLAYALLDSIIDNYFVMLEKIGEDIEALDDELLEDPTPKTVEHIHRLKKEIIFLRRYIWPLREVVSTMQREESPFIKESTAIFLKDVYDHIIQVMDTIESYRDVLSTMLDLYLSTTSNKMNEIMKVLTIIATIFIPLTFIAGIYGMNFEHMPELGWQWGYPAVWVIMSAVAIGMLAYFKKLKWL</sequence>
<evidence type="ECO:0000256" key="1">
    <source>
        <dbReference type="ARBA" id="ARBA00004651"/>
    </source>
</evidence>
<evidence type="ECO:0000256" key="8">
    <source>
        <dbReference type="RuleBase" id="RU362010"/>
    </source>
</evidence>
<dbReference type="GeneID" id="24893664"/>
<dbReference type="SUPFAM" id="SSF143865">
    <property type="entry name" value="CorA soluble domain-like"/>
    <property type="match status" value="1"/>
</dbReference>
<dbReference type="SUPFAM" id="SSF144083">
    <property type="entry name" value="Magnesium transport protein CorA, transmembrane region"/>
    <property type="match status" value="1"/>
</dbReference>
<dbReference type="PANTHER" id="PTHR46494">
    <property type="entry name" value="CORA FAMILY METAL ION TRANSPORTER (EUROFUNG)"/>
    <property type="match status" value="1"/>
</dbReference>
<dbReference type="Gene3D" id="3.30.460.20">
    <property type="entry name" value="CorA soluble domain-like"/>
    <property type="match status" value="1"/>
</dbReference>
<evidence type="ECO:0000313" key="10">
    <source>
        <dbReference type="Proteomes" id="UP000033048"/>
    </source>
</evidence>
<keyword evidence="10" id="KW-1185">Reference proteome</keyword>
<accession>A0A0E3X0C9</accession>
<dbReference type="RefSeq" id="WP_048205309.1">
    <property type="nucleotide sequence ID" value="NZ_CP009518.1"/>
</dbReference>
<keyword evidence="8" id="KW-0406">Ion transport</keyword>
<dbReference type="CDD" id="cd12828">
    <property type="entry name" value="TmCorA-like_1"/>
    <property type="match status" value="1"/>
</dbReference>
<feature type="transmembrane region" description="Helical" evidence="8">
    <location>
        <begin position="296"/>
        <end position="316"/>
    </location>
</feature>
<dbReference type="GO" id="GO:0005886">
    <property type="term" value="C:plasma membrane"/>
    <property type="evidence" value="ECO:0007669"/>
    <property type="project" value="UniProtKB-SubCell"/>
</dbReference>
<dbReference type="InterPro" id="IPR045861">
    <property type="entry name" value="CorA_cytoplasmic_dom"/>
</dbReference>
<evidence type="ECO:0000256" key="5">
    <source>
        <dbReference type="ARBA" id="ARBA00022692"/>
    </source>
</evidence>
<keyword evidence="4 8" id="KW-1003">Cell membrane</keyword>
<dbReference type="GO" id="GO:0050897">
    <property type="term" value="F:cobalt ion binding"/>
    <property type="evidence" value="ECO:0007669"/>
    <property type="project" value="TreeGrafter"/>
</dbReference>
<evidence type="ECO:0000256" key="3">
    <source>
        <dbReference type="ARBA" id="ARBA00022448"/>
    </source>
</evidence>
<dbReference type="InterPro" id="IPR004488">
    <property type="entry name" value="Mg/Co-transport_prot_CorA"/>
</dbReference>
<keyword evidence="7 8" id="KW-0472">Membrane</keyword>
<dbReference type="GO" id="GO:0015087">
    <property type="term" value="F:cobalt ion transmembrane transporter activity"/>
    <property type="evidence" value="ECO:0007669"/>
    <property type="project" value="UniProtKB-UniRule"/>
</dbReference>
<evidence type="ECO:0000256" key="2">
    <source>
        <dbReference type="ARBA" id="ARBA00009765"/>
    </source>
</evidence>
<dbReference type="AlphaFoldDB" id="A0A0E3X0C9"/>